<dbReference type="GO" id="GO:0008310">
    <property type="term" value="F:single-stranded DNA 3'-5' DNA exonuclease activity"/>
    <property type="evidence" value="ECO:0007669"/>
    <property type="project" value="TreeGrafter"/>
</dbReference>
<dbReference type="STRING" id="546991.N1JEW5"/>
<dbReference type="Gene3D" id="2.40.50.140">
    <property type="entry name" value="Nucleic acid-binding proteins"/>
    <property type="match status" value="1"/>
</dbReference>
<gene>
    <name evidence="2" type="ORF">BGHDH14_bgh01342</name>
</gene>
<evidence type="ECO:0000313" key="3">
    <source>
        <dbReference type="Proteomes" id="UP000015441"/>
    </source>
</evidence>
<dbReference type="Proteomes" id="UP000015441">
    <property type="component" value="Unassembled WGS sequence"/>
</dbReference>
<dbReference type="PANTHER" id="PTHR21166">
    <property type="entry name" value="CELL DIVISION CONTROL PROTEIN 24 OB DOMAIN-CONTAINING PROTEIN-RELATED"/>
    <property type="match status" value="1"/>
</dbReference>
<comment type="caution">
    <text evidence="2">The sequence shown here is derived from an EMBL/GenBank/DDBJ whole genome shotgun (WGS) entry which is preliminary data.</text>
</comment>
<dbReference type="InterPro" id="IPR012340">
    <property type="entry name" value="NA-bd_OB-fold"/>
</dbReference>
<accession>N1JEW5</accession>
<dbReference type="HOGENOM" id="CLU_039318_0_0_1"/>
<name>N1JEW5_BLUG1</name>
<dbReference type="GO" id="GO:0000712">
    <property type="term" value="P:resolution of meiotic recombination intermediates"/>
    <property type="evidence" value="ECO:0007669"/>
    <property type="project" value="TreeGrafter"/>
</dbReference>
<dbReference type="InterPro" id="IPR052469">
    <property type="entry name" value="MEIOB"/>
</dbReference>
<organism evidence="2 3">
    <name type="scientific">Blumeria graminis f. sp. hordei (strain DH14)</name>
    <name type="common">Barley powdery mildew</name>
    <name type="synonym">Oidium monilioides f. sp. hordei</name>
    <dbReference type="NCBI Taxonomy" id="546991"/>
    <lineage>
        <taxon>Eukaryota</taxon>
        <taxon>Fungi</taxon>
        <taxon>Dikarya</taxon>
        <taxon>Ascomycota</taxon>
        <taxon>Pezizomycotina</taxon>
        <taxon>Leotiomycetes</taxon>
        <taxon>Erysiphales</taxon>
        <taxon>Erysiphaceae</taxon>
        <taxon>Blumeria</taxon>
        <taxon>Blumeria hordei</taxon>
    </lineage>
</organism>
<dbReference type="EMBL" id="CAUH01002338">
    <property type="protein sequence ID" value="CCU76318.1"/>
    <property type="molecule type" value="Genomic_DNA"/>
</dbReference>
<evidence type="ECO:0000256" key="1">
    <source>
        <dbReference type="SAM" id="MobiDB-lite"/>
    </source>
</evidence>
<feature type="compositionally biased region" description="Polar residues" evidence="1">
    <location>
        <begin position="1"/>
        <end position="22"/>
    </location>
</feature>
<feature type="region of interest" description="Disordered" evidence="1">
    <location>
        <begin position="1"/>
        <end position="25"/>
    </location>
</feature>
<dbReference type="SUPFAM" id="SSF50249">
    <property type="entry name" value="Nucleic acid-binding proteins"/>
    <property type="match status" value="1"/>
</dbReference>
<evidence type="ECO:0000313" key="2">
    <source>
        <dbReference type="EMBL" id="CCU76318.1"/>
    </source>
</evidence>
<keyword evidence="3" id="KW-1185">Reference proteome</keyword>
<dbReference type="InParanoid" id="N1JEW5"/>
<dbReference type="OrthoDB" id="3248508at2759"/>
<dbReference type="GO" id="GO:0003697">
    <property type="term" value="F:single-stranded DNA binding"/>
    <property type="evidence" value="ECO:0007669"/>
    <property type="project" value="TreeGrafter"/>
</dbReference>
<reference evidence="2 3" key="1">
    <citation type="journal article" date="2010" name="Science">
        <title>Genome expansion and gene loss in powdery mildew fungi reveal tradeoffs in extreme parasitism.</title>
        <authorList>
            <person name="Spanu P.D."/>
            <person name="Abbott J.C."/>
            <person name="Amselem J."/>
            <person name="Burgis T.A."/>
            <person name="Soanes D.M."/>
            <person name="Stueber K."/>
            <person name="Ver Loren van Themaat E."/>
            <person name="Brown J.K.M."/>
            <person name="Butcher S.A."/>
            <person name="Gurr S.J."/>
            <person name="Lebrun M.-H."/>
            <person name="Ridout C.J."/>
            <person name="Schulze-Lefert P."/>
            <person name="Talbot N.J."/>
            <person name="Ahmadinejad N."/>
            <person name="Ametz C."/>
            <person name="Barton G.R."/>
            <person name="Benjdia M."/>
            <person name="Bidzinski P."/>
            <person name="Bindschedler L.V."/>
            <person name="Both M."/>
            <person name="Brewer M.T."/>
            <person name="Cadle-Davidson L."/>
            <person name="Cadle-Davidson M.M."/>
            <person name="Collemare J."/>
            <person name="Cramer R."/>
            <person name="Frenkel O."/>
            <person name="Godfrey D."/>
            <person name="Harriman J."/>
            <person name="Hoede C."/>
            <person name="King B.C."/>
            <person name="Klages S."/>
            <person name="Kleemann J."/>
            <person name="Knoll D."/>
            <person name="Koti P.S."/>
            <person name="Kreplak J."/>
            <person name="Lopez-Ruiz F.J."/>
            <person name="Lu X."/>
            <person name="Maekawa T."/>
            <person name="Mahanil S."/>
            <person name="Micali C."/>
            <person name="Milgroom M.G."/>
            <person name="Montana G."/>
            <person name="Noir S."/>
            <person name="O'Connell R.J."/>
            <person name="Oberhaensli S."/>
            <person name="Parlange F."/>
            <person name="Pedersen C."/>
            <person name="Quesneville H."/>
            <person name="Reinhardt R."/>
            <person name="Rott M."/>
            <person name="Sacristan S."/>
            <person name="Schmidt S.M."/>
            <person name="Schoen M."/>
            <person name="Skamnioti P."/>
            <person name="Sommer H."/>
            <person name="Stephens A."/>
            <person name="Takahara H."/>
            <person name="Thordal-Christensen H."/>
            <person name="Vigouroux M."/>
            <person name="Wessling R."/>
            <person name="Wicker T."/>
            <person name="Panstruga R."/>
        </authorList>
    </citation>
    <scope>NUCLEOTIDE SEQUENCE [LARGE SCALE GENOMIC DNA]</scope>
    <source>
        <strain evidence="2">DH14</strain>
    </source>
</reference>
<dbReference type="eggNOG" id="ENOG502S2YX">
    <property type="taxonomic scope" value="Eukaryota"/>
</dbReference>
<dbReference type="AlphaFoldDB" id="N1JEW5"/>
<proteinExistence type="predicted"/>
<sequence length="505" mass="56571">MSSKEMSGQMQDLDPPQNNQMLQKDGANILNISSKTWGSTSQAELANVSNPPQKKWDLEHDYERLTINKLLPGPKPVSFHGIIVNLSTLHGTSTKHPRAKGWHYLIIKDAHAVISIKLYFADSQYSFVLGQPLTFWTTFISELSMSELQSQTTLSISANMFPDRVTSDHLRIYPFGPSGAENNGAPAHQCDQKLSSLISLENLFRLGHDCFPDAKILVLVKSIGSSKQIHRRDGGGVQKLVDVILMDQTAECRLTLWNDLSTSAVTWHAGKTILLITNPGFRTPNSQVAEARRGSVEINRYTMIEIDPSVDEVVHLQQWARFKAQCDALTWNSAAEFFDISLAEKTLKQQQLTMSELSLLNRIRADMNITVSGLLSVTLMRMELLSLHIKNKLICGNYSYSNSMTASCNSCGKLIALEPNARMMGLLLDETGCIHGGSLLWSPQAWETLFGQPLLKMTGWNVEACRLFEQRMCFRRIVLSVVWLGLFDDKLDKAARKVFVLDVRV</sequence>
<dbReference type="PANTHER" id="PTHR21166:SF2">
    <property type="entry name" value="CELL DIVISION CONTROL PROTEIN 24 OB DOMAIN-CONTAINING PROTEIN-RELATED"/>
    <property type="match status" value="1"/>
</dbReference>
<protein>
    <submittedName>
        <fullName evidence="2">Uncharacterized protein</fullName>
    </submittedName>
</protein>